<dbReference type="GO" id="GO:0004252">
    <property type="term" value="F:serine-type endopeptidase activity"/>
    <property type="evidence" value="ECO:0007669"/>
    <property type="project" value="InterPro"/>
</dbReference>
<dbReference type="SUPFAM" id="SSF52743">
    <property type="entry name" value="Subtilisin-like"/>
    <property type="match status" value="1"/>
</dbReference>
<comment type="caution">
    <text evidence="1">The sequence shown here is derived from an EMBL/GenBank/DDBJ whole genome shotgun (WGS) entry which is preliminary data.</text>
</comment>
<reference evidence="1" key="1">
    <citation type="submission" date="2021-02" db="EMBL/GenBank/DDBJ databases">
        <authorList>
            <person name="Nowell W R."/>
        </authorList>
    </citation>
    <scope>NUCLEOTIDE SEQUENCE</scope>
</reference>
<evidence type="ECO:0000313" key="2">
    <source>
        <dbReference type="Proteomes" id="UP000663844"/>
    </source>
</evidence>
<dbReference type="EMBL" id="CAJOAZ010015862">
    <property type="protein sequence ID" value="CAF4298060.1"/>
    <property type="molecule type" value="Genomic_DNA"/>
</dbReference>
<feature type="non-terminal residue" evidence="1">
    <location>
        <position position="1"/>
    </location>
</feature>
<proteinExistence type="predicted"/>
<sequence length="51" mass="5845">AQLLSINIGDHRFSTMETIPAIVRAIKYCIDYKVDIINYSYGEDYQFPNSG</sequence>
<gene>
    <name evidence="1" type="ORF">OXD698_LOCUS45939</name>
</gene>
<accession>A0A820HLM0</accession>
<dbReference type="GO" id="GO:0006508">
    <property type="term" value="P:proteolysis"/>
    <property type="evidence" value="ECO:0007669"/>
    <property type="project" value="InterPro"/>
</dbReference>
<organism evidence="1 2">
    <name type="scientific">Adineta steineri</name>
    <dbReference type="NCBI Taxonomy" id="433720"/>
    <lineage>
        <taxon>Eukaryota</taxon>
        <taxon>Metazoa</taxon>
        <taxon>Spiralia</taxon>
        <taxon>Gnathifera</taxon>
        <taxon>Rotifera</taxon>
        <taxon>Eurotatoria</taxon>
        <taxon>Bdelloidea</taxon>
        <taxon>Adinetida</taxon>
        <taxon>Adinetidae</taxon>
        <taxon>Adineta</taxon>
    </lineage>
</organism>
<dbReference type="InterPro" id="IPR036852">
    <property type="entry name" value="Peptidase_S8/S53_dom_sf"/>
</dbReference>
<dbReference type="Proteomes" id="UP000663844">
    <property type="component" value="Unassembled WGS sequence"/>
</dbReference>
<protein>
    <submittedName>
        <fullName evidence="1">Uncharacterized protein</fullName>
    </submittedName>
</protein>
<dbReference type="AlphaFoldDB" id="A0A820HLM0"/>
<name>A0A820HLM0_9BILA</name>
<evidence type="ECO:0000313" key="1">
    <source>
        <dbReference type="EMBL" id="CAF4298060.1"/>
    </source>
</evidence>
<dbReference type="Gene3D" id="3.40.50.200">
    <property type="entry name" value="Peptidase S8/S53 domain"/>
    <property type="match status" value="1"/>
</dbReference>